<dbReference type="Proteomes" id="UP000831537">
    <property type="component" value="Chromosome"/>
</dbReference>
<name>A0ABY4GKL2_9BACI</name>
<dbReference type="RefSeq" id="WP_244742988.1">
    <property type="nucleotide sequence ID" value="NZ_CP095071.1"/>
</dbReference>
<keyword evidence="6 7" id="KW-0472">Membrane</keyword>
<dbReference type="CDD" id="cd06261">
    <property type="entry name" value="TM_PBP2"/>
    <property type="match status" value="1"/>
</dbReference>
<dbReference type="Pfam" id="PF00528">
    <property type="entry name" value="BPD_transp_1"/>
    <property type="match status" value="1"/>
</dbReference>
<proteinExistence type="inferred from homology"/>
<gene>
    <name evidence="9" type="ORF">MUN87_19255</name>
</gene>
<feature type="transmembrane region" description="Helical" evidence="7">
    <location>
        <begin position="142"/>
        <end position="161"/>
    </location>
</feature>
<feature type="transmembrane region" description="Helical" evidence="7">
    <location>
        <begin position="12"/>
        <end position="35"/>
    </location>
</feature>
<sequence>MRKKIKAKDWLLLVLTIVVSIIIIFPVLFAFMSAFKSNGEILADPLALPSSFGFDNFQRLFEETNFLEAFTNSVIITICSLFLIVLIIPMAAYPLARQKGKFYYIVYVYFIMSFMIPFQTYMIPLFEQLDTLGLLGNLYGVINQYIAFSVSLSVLLYTSFIRGIPYTLEEAAEIDGANKFTIFWKIIFPLVTPTTVTIIVLQGLGIWNDFLLPLLVMSGMDVKTINVEIYQFIGLYSAQWGILFAGTVIAMTPMIIFFTAAQRYFVKGITAGAVKA</sequence>
<keyword evidence="10" id="KW-1185">Reference proteome</keyword>
<evidence type="ECO:0000256" key="3">
    <source>
        <dbReference type="ARBA" id="ARBA00022475"/>
    </source>
</evidence>
<dbReference type="InterPro" id="IPR000515">
    <property type="entry name" value="MetI-like"/>
</dbReference>
<feature type="domain" description="ABC transmembrane type-1" evidence="8">
    <location>
        <begin position="70"/>
        <end position="261"/>
    </location>
</feature>
<dbReference type="PROSITE" id="PS50928">
    <property type="entry name" value="ABC_TM1"/>
    <property type="match status" value="1"/>
</dbReference>
<comment type="similarity">
    <text evidence="7">Belongs to the binding-protein-dependent transport system permease family.</text>
</comment>
<comment type="subcellular location">
    <subcellularLocation>
        <location evidence="1 7">Cell membrane</location>
        <topology evidence="1 7">Multi-pass membrane protein</topology>
    </subcellularLocation>
</comment>
<protein>
    <submittedName>
        <fullName evidence="9">Carbohydrate ABC transporter permease</fullName>
    </submittedName>
</protein>
<evidence type="ECO:0000256" key="1">
    <source>
        <dbReference type="ARBA" id="ARBA00004651"/>
    </source>
</evidence>
<feature type="transmembrane region" description="Helical" evidence="7">
    <location>
        <begin position="74"/>
        <end position="95"/>
    </location>
</feature>
<evidence type="ECO:0000259" key="8">
    <source>
        <dbReference type="PROSITE" id="PS50928"/>
    </source>
</evidence>
<reference evidence="9 10" key="1">
    <citation type="submission" date="2022-04" db="EMBL/GenBank/DDBJ databases">
        <title>Gracilibacillus sp. isolated from saltern.</title>
        <authorList>
            <person name="Won M."/>
            <person name="Lee C.-M."/>
            <person name="Woen H.-Y."/>
            <person name="Kwon S.-W."/>
        </authorList>
    </citation>
    <scope>NUCLEOTIDE SEQUENCE [LARGE SCALE GENOMIC DNA]</scope>
    <source>
        <strain evidence="9 10">SSPM10-3</strain>
    </source>
</reference>
<evidence type="ECO:0000256" key="4">
    <source>
        <dbReference type="ARBA" id="ARBA00022692"/>
    </source>
</evidence>
<dbReference type="SUPFAM" id="SSF161098">
    <property type="entry name" value="MetI-like"/>
    <property type="match status" value="1"/>
</dbReference>
<evidence type="ECO:0000256" key="7">
    <source>
        <dbReference type="RuleBase" id="RU363032"/>
    </source>
</evidence>
<evidence type="ECO:0000256" key="2">
    <source>
        <dbReference type="ARBA" id="ARBA00022448"/>
    </source>
</evidence>
<dbReference type="Gene3D" id="1.10.3720.10">
    <property type="entry name" value="MetI-like"/>
    <property type="match status" value="1"/>
</dbReference>
<evidence type="ECO:0000256" key="6">
    <source>
        <dbReference type="ARBA" id="ARBA00023136"/>
    </source>
</evidence>
<dbReference type="EMBL" id="CP095071">
    <property type="protein sequence ID" value="UOQ84766.1"/>
    <property type="molecule type" value="Genomic_DNA"/>
</dbReference>
<keyword evidence="4 7" id="KW-0812">Transmembrane</keyword>
<keyword evidence="5 7" id="KW-1133">Transmembrane helix</keyword>
<feature type="transmembrane region" description="Helical" evidence="7">
    <location>
        <begin position="182"/>
        <end position="207"/>
    </location>
</feature>
<evidence type="ECO:0000256" key="5">
    <source>
        <dbReference type="ARBA" id="ARBA00022989"/>
    </source>
</evidence>
<dbReference type="PANTHER" id="PTHR43744">
    <property type="entry name" value="ABC TRANSPORTER PERMEASE PROTEIN MG189-RELATED-RELATED"/>
    <property type="match status" value="1"/>
</dbReference>
<accession>A0ABY4GKL2</accession>
<evidence type="ECO:0000313" key="9">
    <source>
        <dbReference type="EMBL" id="UOQ84766.1"/>
    </source>
</evidence>
<keyword evidence="2 7" id="KW-0813">Transport</keyword>
<organism evidence="9 10">
    <name type="scientific">Gracilibacillus salinarum</name>
    <dbReference type="NCBI Taxonomy" id="2932255"/>
    <lineage>
        <taxon>Bacteria</taxon>
        <taxon>Bacillati</taxon>
        <taxon>Bacillota</taxon>
        <taxon>Bacilli</taxon>
        <taxon>Bacillales</taxon>
        <taxon>Bacillaceae</taxon>
        <taxon>Gracilibacillus</taxon>
    </lineage>
</organism>
<keyword evidence="3" id="KW-1003">Cell membrane</keyword>
<evidence type="ECO:0000313" key="10">
    <source>
        <dbReference type="Proteomes" id="UP000831537"/>
    </source>
</evidence>
<dbReference type="PANTHER" id="PTHR43744:SF3">
    <property type="entry name" value="LACTOSE TRANSPORT SYSTEM PERMEASE PROTEIN LACG"/>
    <property type="match status" value="1"/>
</dbReference>
<feature type="transmembrane region" description="Helical" evidence="7">
    <location>
        <begin position="102"/>
        <end position="122"/>
    </location>
</feature>
<feature type="transmembrane region" description="Helical" evidence="7">
    <location>
        <begin position="240"/>
        <end position="261"/>
    </location>
</feature>
<dbReference type="InterPro" id="IPR035906">
    <property type="entry name" value="MetI-like_sf"/>
</dbReference>